<protein>
    <submittedName>
        <fullName evidence="1">Uncharacterized protein</fullName>
    </submittedName>
</protein>
<keyword evidence="2" id="KW-1185">Reference proteome</keyword>
<dbReference type="Proteomes" id="UP001501147">
    <property type="component" value="Unassembled WGS sequence"/>
</dbReference>
<dbReference type="EMBL" id="BAABJV010000008">
    <property type="protein sequence ID" value="GAA4781912.1"/>
    <property type="molecule type" value="Genomic_DNA"/>
</dbReference>
<comment type="caution">
    <text evidence="1">The sequence shown here is derived from an EMBL/GenBank/DDBJ whole genome shotgun (WGS) entry which is preliminary data.</text>
</comment>
<proteinExistence type="predicted"/>
<accession>A0ABP9AIL7</accession>
<gene>
    <name evidence="1" type="ORF">GCM10023329_34470</name>
</gene>
<evidence type="ECO:0000313" key="1">
    <source>
        <dbReference type="EMBL" id="GAA4781912.1"/>
    </source>
</evidence>
<name>A0ABP9AIL7_9ACTN</name>
<reference evidence="2" key="1">
    <citation type="journal article" date="2019" name="Int. J. Syst. Evol. Microbiol.">
        <title>The Global Catalogue of Microorganisms (GCM) 10K type strain sequencing project: providing services to taxonomists for standard genome sequencing and annotation.</title>
        <authorList>
            <consortium name="The Broad Institute Genomics Platform"/>
            <consortium name="The Broad Institute Genome Sequencing Center for Infectious Disease"/>
            <person name="Wu L."/>
            <person name="Ma J."/>
        </authorList>
    </citation>
    <scope>NUCLEOTIDE SEQUENCE [LARGE SCALE GENOMIC DNA]</scope>
    <source>
        <strain evidence="2">JCM 18324</strain>
    </source>
</reference>
<evidence type="ECO:0000313" key="2">
    <source>
        <dbReference type="Proteomes" id="UP001501147"/>
    </source>
</evidence>
<sequence>MSAFEALGVLASRWEPLARRLPPSAHRELAALLARIREETPGGPDAEELAERAVAAVLGALPEDEALGLRKETGPSRLAGSPGREAGGFDAGDLCMLVIDGNPMVGPVLGPVRERLLGAPALSEDEAARGGARPADRALLVLTDPRGQHRYPAFQFDPRGRPWEVVLRVNSLLGSAEDPWGTADWWLSEHVWWGRPPSELPGTGQDAALWAAGLDAAGLGEGD</sequence>
<organism evidence="1 2">
    <name type="scientific">Streptomyces sanyensis</name>
    <dbReference type="NCBI Taxonomy" id="568869"/>
    <lineage>
        <taxon>Bacteria</taxon>
        <taxon>Bacillati</taxon>
        <taxon>Actinomycetota</taxon>
        <taxon>Actinomycetes</taxon>
        <taxon>Kitasatosporales</taxon>
        <taxon>Streptomycetaceae</taxon>
        <taxon>Streptomyces</taxon>
    </lineage>
</organism>
<dbReference type="RefSeq" id="WP_345614337.1">
    <property type="nucleotide sequence ID" value="NZ_BAABJV010000008.1"/>
</dbReference>